<feature type="domain" description="WW" evidence="5">
    <location>
        <begin position="423"/>
        <end position="455"/>
    </location>
</feature>
<dbReference type="SMART" id="SM00456">
    <property type="entry name" value="WW"/>
    <property type="match status" value="1"/>
</dbReference>
<dbReference type="PROSITE" id="PS50020">
    <property type="entry name" value="WW_DOMAIN_2"/>
    <property type="match status" value="1"/>
</dbReference>
<dbReference type="PANTHER" id="PTHR46711:SF1">
    <property type="entry name" value="HISTONE-LYSINE N-METHYLTRANSFERASE SETD2"/>
    <property type="match status" value="1"/>
</dbReference>
<dbReference type="InterPro" id="IPR001202">
    <property type="entry name" value="WW_dom"/>
</dbReference>
<dbReference type="SUPFAM" id="SSF47676">
    <property type="entry name" value="Conserved domain common to transcription factors TFIIS, elongin A, CRSP70"/>
    <property type="match status" value="1"/>
</dbReference>
<keyword evidence="3" id="KW-0539">Nucleus</keyword>
<accession>A0A4P9YSV1</accession>
<evidence type="ECO:0000256" key="3">
    <source>
        <dbReference type="PROSITE-ProRule" id="PRU00649"/>
    </source>
</evidence>
<dbReference type="Pfam" id="PF08711">
    <property type="entry name" value="Med26"/>
    <property type="match status" value="1"/>
</dbReference>
<dbReference type="PANTHER" id="PTHR46711">
    <property type="entry name" value="HISTONE-LYSINE N-METHYLTRANSFERASE SETD2"/>
    <property type="match status" value="1"/>
</dbReference>
<dbReference type="EMBL" id="KZ992061">
    <property type="protein sequence ID" value="RKP22472.1"/>
    <property type="molecule type" value="Genomic_DNA"/>
</dbReference>
<evidence type="ECO:0000313" key="8">
    <source>
        <dbReference type="Proteomes" id="UP000278143"/>
    </source>
</evidence>
<dbReference type="PROSITE" id="PS01159">
    <property type="entry name" value="WW_DOMAIN_1"/>
    <property type="match status" value="1"/>
</dbReference>
<evidence type="ECO:0000313" key="7">
    <source>
        <dbReference type="EMBL" id="RKP22472.1"/>
    </source>
</evidence>
<dbReference type="OrthoDB" id="422362at2759"/>
<dbReference type="PROSITE" id="PS51319">
    <property type="entry name" value="TFIIS_N"/>
    <property type="match status" value="1"/>
</dbReference>
<feature type="region of interest" description="Disordered" evidence="4">
    <location>
        <begin position="124"/>
        <end position="214"/>
    </location>
</feature>
<dbReference type="Pfam" id="PF00397">
    <property type="entry name" value="WW"/>
    <property type="match status" value="1"/>
</dbReference>
<gene>
    <name evidence="7" type="ORF">SYNPS1DRAFT_25770</name>
</gene>
<sequence length="466" mass="50964">MEQVEKFVPLMMKCANQLDYAQKLLVFLDMTESSALLRKFMNTHGLQVLKLYLVEYHHKNDELCRLILGIMDRLPITIRNAINACRVDEVVEKFTTHEDSSIASLATKLIDDWKELKVVYKIPKRSKPPSRATESTAPAPDRPSHNESTRRSSSPASYSPPSSAYNYADRHYDRSPVDDADYEASSRSTPSHHYHGHGSPYTSHHPRNYPSPHYGYGSRYSSKASGTSVNYAAAAAAAEFDEASLPREPLAMRQLSQPARTGHMPPASSNTPSRNHSAPSSPSQAMPATPYRPGMSGTVPHAADGSPARNVPMAMMRDDQDMRDYPSARGYGAREMSHHGGQPSVPGSSPMSSRYYAGHTGRAGLDQASSPGMATLVGGDSNGHSSNDTSTTYTPNTPNASTDTMGGHPSTTTATATAAQATEPLPPHWKSAMSSDGIYYYHTITGKTQWSRPEWETEEGKEAEER</sequence>
<reference evidence="8" key="1">
    <citation type="journal article" date="2018" name="Nat. Microbiol.">
        <title>Leveraging single-cell genomics to expand the fungal tree of life.</title>
        <authorList>
            <person name="Ahrendt S.R."/>
            <person name="Quandt C.A."/>
            <person name="Ciobanu D."/>
            <person name="Clum A."/>
            <person name="Salamov A."/>
            <person name="Andreopoulos B."/>
            <person name="Cheng J.F."/>
            <person name="Woyke T."/>
            <person name="Pelin A."/>
            <person name="Henrissat B."/>
            <person name="Reynolds N.K."/>
            <person name="Benny G.L."/>
            <person name="Smith M.E."/>
            <person name="James T.Y."/>
            <person name="Grigoriev I.V."/>
        </authorList>
    </citation>
    <scope>NUCLEOTIDE SEQUENCE [LARGE SCALE GENOMIC DNA]</scope>
    <source>
        <strain evidence="8">Benny S71-1</strain>
    </source>
</reference>
<feature type="region of interest" description="Disordered" evidence="4">
    <location>
        <begin position="256"/>
        <end position="432"/>
    </location>
</feature>
<dbReference type="GO" id="GO:0140955">
    <property type="term" value="F:histone H3K36 trimethyltransferase activity"/>
    <property type="evidence" value="ECO:0007669"/>
    <property type="project" value="UniProtKB-EC"/>
</dbReference>
<dbReference type="InterPro" id="IPR017923">
    <property type="entry name" value="TFIIS_N"/>
</dbReference>
<evidence type="ECO:0000259" key="5">
    <source>
        <dbReference type="PROSITE" id="PS50020"/>
    </source>
</evidence>
<dbReference type="CDD" id="cd00201">
    <property type="entry name" value="WW"/>
    <property type="match status" value="1"/>
</dbReference>
<evidence type="ECO:0000256" key="2">
    <source>
        <dbReference type="ARBA" id="ARBA00047545"/>
    </source>
</evidence>
<dbReference type="Gene3D" id="2.20.70.10">
    <property type="match status" value="1"/>
</dbReference>
<dbReference type="Gene3D" id="1.20.930.10">
    <property type="entry name" value="Conserved domain common to transcription factors TFIIS, elongin A, CRSP70"/>
    <property type="match status" value="1"/>
</dbReference>
<dbReference type="GO" id="GO:0005634">
    <property type="term" value="C:nucleus"/>
    <property type="evidence" value="ECO:0007669"/>
    <property type="project" value="UniProtKB-SubCell"/>
</dbReference>
<dbReference type="Proteomes" id="UP000278143">
    <property type="component" value="Unassembled WGS sequence"/>
</dbReference>
<proteinExistence type="predicted"/>
<organism evidence="7 8">
    <name type="scientific">Syncephalis pseudoplumigaleata</name>
    <dbReference type="NCBI Taxonomy" id="1712513"/>
    <lineage>
        <taxon>Eukaryota</taxon>
        <taxon>Fungi</taxon>
        <taxon>Fungi incertae sedis</taxon>
        <taxon>Zoopagomycota</taxon>
        <taxon>Zoopagomycotina</taxon>
        <taxon>Zoopagomycetes</taxon>
        <taxon>Zoopagales</taxon>
        <taxon>Piptocephalidaceae</taxon>
        <taxon>Syncephalis</taxon>
    </lineage>
</organism>
<feature type="domain" description="TFIIS N-terminal" evidence="6">
    <location>
        <begin position="47"/>
        <end position="122"/>
    </location>
</feature>
<feature type="compositionally biased region" description="Low complexity" evidence="4">
    <location>
        <begin position="277"/>
        <end position="289"/>
    </location>
</feature>
<feature type="compositionally biased region" description="Low complexity" evidence="4">
    <location>
        <begin position="411"/>
        <end position="422"/>
    </location>
</feature>
<protein>
    <recommendedName>
        <fullName evidence="1">SET domain-containing protein 2</fullName>
    </recommendedName>
</protein>
<keyword evidence="8" id="KW-1185">Reference proteome</keyword>
<dbReference type="SUPFAM" id="SSF51045">
    <property type="entry name" value="WW domain"/>
    <property type="match status" value="1"/>
</dbReference>
<feature type="non-terminal residue" evidence="7">
    <location>
        <position position="466"/>
    </location>
</feature>
<feature type="compositionally biased region" description="Polar residues" evidence="4">
    <location>
        <begin position="267"/>
        <end position="276"/>
    </location>
</feature>
<dbReference type="GO" id="GO:0005694">
    <property type="term" value="C:chromosome"/>
    <property type="evidence" value="ECO:0007669"/>
    <property type="project" value="TreeGrafter"/>
</dbReference>
<feature type="compositionally biased region" description="Basic and acidic residues" evidence="4">
    <location>
        <begin position="168"/>
        <end position="177"/>
    </location>
</feature>
<feature type="compositionally biased region" description="Polar residues" evidence="4">
    <location>
        <begin position="382"/>
        <end position="404"/>
    </location>
</feature>
<name>A0A4P9YSV1_9FUNG</name>
<dbReference type="InterPro" id="IPR042294">
    <property type="entry name" value="SETD2_animal"/>
</dbReference>
<dbReference type="AlphaFoldDB" id="A0A4P9YSV1"/>
<feature type="compositionally biased region" description="Basic and acidic residues" evidence="4">
    <location>
        <begin position="316"/>
        <end position="326"/>
    </location>
</feature>
<evidence type="ECO:0000256" key="4">
    <source>
        <dbReference type="SAM" id="MobiDB-lite"/>
    </source>
</evidence>
<dbReference type="InterPro" id="IPR035441">
    <property type="entry name" value="TFIIS/LEDGF_dom_sf"/>
</dbReference>
<comment type="catalytic activity">
    <reaction evidence="2">
        <text>L-lysyl(36)-[histone H3] + 3 S-adenosyl-L-methionine = N(6),N(6),N(6)-trimethyl-L-lysyl(36)-[histone H3] + 3 S-adenosyl-L-homocysteine + 3 H(+)</text>
        <dbReference type="Rhea" id="RHEA:60324"/>
        <dbReference type="Rhea" id="RHEA-COMP:9785"/>
        <dbReference type="Rhea" id="RHEA-COMP:15536"/>
        <dbReference type="ChEBI" id="CHEBI:15378"/>
        <dbReference type="ChEBI" id="CHEBI:29969"/>
        <dbReference type="ChEBI" id="CHEBI:57856"/>
        <dbReference type="ChEBI" id="CHEBI:59789"/>
        <dbReference type="ChEBI" id="CHEBI:61961"/>
        <dbReference type="EC" id="2.1.1.359"/>
    </reaction>
</comment>
<evidence type="ECO:0000256" key="1">
    <source>
        <dbReference type="ARBA" id="ARBA00030091"/>
    </source>
</evidence>
<dbReference type="InterPro" id="IPR036020">
    <property type="entry name" value="WW_dom_sf"/>
</dbReference>
<feature type="compositionally biased region" description="Low complexity" evidence="4">
    <location>
        <begin position="152"/>
        <end position="167"/>
    </location>
</feature>
<comment type="subcellular location">
    <subcellularLocation>
        <location evidence="3">Nucleus</location>
    </subcellularLocation>
</comment>
<dbReference type="GO" id="GO:0010468">
    <property type="term" value="P:regulation of gene expression"/>
    <property type="evidence" value="ECO:0007669"/>
    <property type="project" value="TreeGrafter"/>
</dbReference>
<evidence type="ECO:0000259" key="6">
    <source>
        <dbReference type="PROSITE" id="PS51319"/>
    </source>
</evidence>